<dbReference type="InParanoid" id="A0A2T3A4H9"/>
<evidence type="ECO:0000313" key="4">
    <source>
        <dbReference type="EMBL" id="PSR82710.1"/>
    </source>
</evidence>
<feature type="region of interest" description="Disordered" evidence="2">
    <location>
        <begin position="517"/>
        <end position="589"/>
    </location>
</feature>
<dbReference type="Gene3D" id="1.25.40.720">
    <property type="entry name" value="Telomere length regulation protein 2, C-terminal domain"/>
    <property type="match status" value="2"/>
</dbReference>
<feature type="compositionally biased region" description="Acidic residues" evidence="2">
    <location>
        <begin position="554"/>
        <end position="566"/>
    </location>
</feature>
<feature type="domain" description="Telomere length regulation protein conserved" evidence="3">
    <location>
        <begin position="594"/>
        <end position="705"/>
    </location>
</feature>
<dbReference type="FunFam" id="1.25.40.720:FF:000004">
    <property type="entry name" value="WGS project CABT00000000 data, contig 2.6"/>
    <property type="match status" value="1"/>
</dbReference>
<dbReference type="InterPro" id="IPR019337">
    <property type="entry name" value="Telomere_length_regulation_dom"/>
</dbReference>
<gene>
    <name evidence="4" type="ORF">BD289DRAFT_436963</name>
</gene>
<dbReference type="STRING" id="2025994.A0A2T3A4H9"/>
<dbReference type="GO" id="GO:0005829">
    <property type="term" value="C:cytosol"/>
    <property type="evidence" value="ECO:0007669"/>
    <property type="project" value="TreeGrafter"/>
</dbReference>
<dbReference type="InterPro" id="IPR051970">
    <property type="entry name" value="TEL2_Regulation"/>
</dbReference>
<accession>A0A2T3A4H9</accession>
<dbReference type="InterPro" id="IPR038528">
    <property type="entry name" value="TEL2_C_sf"/>
</dbReference>
<dbReference type="GO" id="GO:0051083">
    <property type="term" value="P:'de novo' cotranslational protein folding"/>
    <property type="evidence" value="ECO:0007669"/>
    <property type="project" value="TreeGrafter"/>
</dbReference>
<evidence type="ECO:0000313" key="5">
    <source>
        <dbReference type="Proteomes" id="UP000241462"/>
    </source>
</evidence>
<proteinExistence type="inferred from homology"/>
<dbReference type="GO" id="GO:0042162">
    <property type="term" value="F:telomeric DNA binding"/>
    <property type="evidence" value="ECO:0007669"/>
    <property type="project" value="TreeGrafter"/>
</dbReference>
<evidence type="ECO:0000256" key="2">
    <source>
        <dbReference type="SAM" id="MobiDB-lite"/>
    </source>
</evidence>
<dbReference type="Proteomes" id="UP000241462">
    <property type="component" value="Unassembled WGS sequence"/>
</dbReference>
<keyword evidence="5" id="KW-1185">Reference proteome</keyword>
<dbReference type="OrthoDB" id="10258062at2759"/>
<organism evidence="4 5">
    <name type="scientific">Coniella lustricola</name>
    <dbReference type="NCBI Taxonomy" id="2025994"/>
    <lineage>
        <taxon>Eukaryota</taxon>
        <taxon>Fungi</taxon>
        <taxon>Dikarya</taxon>
        <taxon>Ascomycota</taxon>
        <taxon>Pezizomycotina</taxon>
        <taxon>Sordariomycetes</taxon>
        <taxon>Sordariomycetidae</taxon>
        <taxon>Diaporthales</taxon>
        <taxon>Schizoparmaceae</taxon>
        <taxon>Coniella</taxon>
    </lineage>
</organism>
<dbReference type="GO" id="GO:0051879">
    <property type="term" value="F:Hsp90 protein binding"/>
    <property type="evidence" value="ECO:0007669"/>
    <property type="project" value="TreeGrafter"/>
</dbReference>
<dbReference type="AlphaFoldDB" id="A0A2T3A4H9"/>
<evidence type="ECO:0000256" key="1">
    <source>
        <dbReference type="ARBA" id="ARBA00006133"/>
    </source>
</evidence>
<sequence length="988" mass="108148">MDELLSPVSRTYYKGSGSGQPLLQEVSESQHLTPATSTTEASSSGDLVEILSNQPDYETVVSTLGLLAKDNQSLKGFNIASSGPAAAKVIQILVTEITPNYWTLLKESAAEQGRQDVDLLLDALRNLAGVNALLLRIRQHIQEMNGEAPDIKRPDVLLNLDIYLEVLAATLDGDERVSDMWMAMSNGKDHLRQRILSKELVTVLGGGRVVSLSAEGASLISQEFKAKKVWTSDGVEYSRWLARNILTWSKRKNETENSHLLASLLSKSMSLGYTNAIIQTMILKLIDTPQEGGSIRTVLSGLPTSQQRTFLFGMIQNLSDLYLNGFDGPDTPAPQAIISGVAGFIKQLVADDPRCTSHLEAWLTNATGAGLGDAVGIRRAILAVLATTQDSIAAVFEKSLAQFGDYLYIRHTPILQQEVHAQVLLLSAGYLQRLSPFKLAMQVKSSAFMNMVSKRLEASQTRARLLGMIVGEALSEVVEKSDKRLDFKMDETKSEEALRYKSLIDVYDVVDSVDPLRPTQKQKVSRAEVQRQTPNTKPRPKPPVPTSTAKAIIEEIDSDEEMDDDLIPLSKPDDDEEDSDDDPEVVRRDRPRAPVYIRTLITYLRDTENYDRQKLALTTAPTLIRRKANFGTEVKEHAEDLATLLVGLQDKFEIDDFDDLKLQGMIAIAVAQPQKMGPWFGKTVFDGDFSVAQRVSVLAVLGLGARELAGIITSGYAPAASFPSKMLPDRMKRLYVDDATADNSLPSSSTLKALPPNALDTISKALTTELMAPIAANAADATTGPDVLKLSTFTSRLQSNKDAVSKSKTKPRVRAIPNTTAQLLATSFFFPLTARFQSAIHSSTSRARGIIFQPILLSLYLKTLALLLHAAGPSTLSLPDMTSELWGILLGSSIRAHAVGDLGVTKAVLFALLTLLDVNTDRMRDIYQSMSREVIETQEWVMQVFQGLRGEDGSGEEAEVKALAAGCLIRLNEGSEKYRMLLMGNLIG</sequence>
<dbReference type="Pfam" id="PF10193">
    <property type="entry name" value="Telomere_reg-2"/>
    <property type="match status" value="1"/>
</dbReference>
<dbReference type="PANTHER" id="PTHR15830">
    <property type="entry name" value="TELOMERE LENGTH REGULATION PROTEIN TEL2 FAMILY MEMBER"/>
    <property type="match status" value="1"/>
</dbReference>
<dbReference type="PANTHER" id="PTHR15830:SF10">
    <property type="entry name" value="TELOMERE LENGTH REGULATION PROTEIN TEL2 HOMOLOG"/>
    <property type="match status" value="1"/>
</dbReference>
<feature type="compositionally biased region" description="Acidic residues" evidence="2">
    <location>
        <begin position="573"/>
        <end position="583"/>
    </location>
</feature>
<comment type="similarity">
    <text evidence="1">Belongs to the TEL2 family.</text>
</comment>
<name>A0A2T3A4H9_9PEZI</name>
<protein>
    <submittedName>
        <fullName evidence="4">Telomere length regulation protein-domain-containing protein</fullName>
    </submittedName>
</protein>
<reference evidence="4 5" key="1">
    <citation type="journal article" date="2018" name="Mycol. Prog.">
        <title>Coniella lustricola, a new species from submerged detritus.</title>
        <authorList>
            <person name="Raudabaugh D.B."/>
            <person name="Iturriaga T."/>
            <person name="Carver A."/>
            <person name="Mondo S."/>
            <person name="Pangilinan J."/>
            <person name="Lipzen A."/>
            <person name="He G."/>
            <person name="Amirebrahimi M."/>
            <person name="Grigoriev I.V."/>
            <person name="Miller A.N."/>
        </authorList>
    </citation>
    <scope>NUCLEOTIDE SEQUENCE [LARGE SCALE GENOMIC DNA]</scope>
    <source>
        <strain evidence="4 5">B22-T-1</strain>
    </source>
</reference>
<dbReference type="EMBL" id="KZ678472">
    <property type="protein sequence ID" value="PSR82710.1"/>
    <property type="molecule type" value="Genomic_DNA"/>
</dbReference>
<evidence type="ECO:0000259" key="3">
    <source>
        <dbReference type="Pfam" id="PF10193"/>
    </source>
</evidence>